<reference evidence="2" key="2">
    <citation type="submission" date="2023-03" db="EMBL/GenBank/DDBJ databases">
        <authorList>
            <person name="Zhang Z."/>
        </authorList>
    </citation>
    <scope>NUCLEOTIDE SEQUENCE</scope>
    <source>
        <strain evidence="2">DSA</strain>
    </source>
</reference>
<dbReference type="Pfam" id="PF03551">
    <property type="entry name" value="PadR"/>
    <property type="match status" value="1"/>
</dbReference>
<evidence type="ECO:0000313" key="3">
    <source>
        <dbReference type="Proteomes" id="UP001172911"/>
    </source>
</evidence>
<dbReference type="SUPFAM" id="SSF46785">
    <property type="entry name" value="Winged helix' DNA-binding domain"/>
    <property type="match status" value="1"/>
</dbReference>
<dbReference type="RefSeq" id="WP_304544092.1">
    <property type="nucleotide sequence ID" value="NZ_JARPTC010000021.1"/>
</dbReference>
<dbReference type="Proteomes" id="UP001172911">
    <property type="component" value="Unassembled WGS sequence"/>
</dbReference>
<protein>
    <submittedName>
        <fullName evidence="2">PadR family transcriptional regulator</fullName>
    </submittedName>
</protein>
<gene>
    <name evidence="2" type="ORF">P6N53_13730</name>
</gene>
<dbReference type="EMBL" id="JARPTC010000021">
    <property type="protein sequence ID" value="MDO7788285.1"/>
    <property type="molecule type" value="Genomic_DNA"/>
</dbReference>
<keyword evidence="3" id="KW-1185">Reference proteome</keyword>
<proteinExistence type="predicted"/>
<dbReference type="Gene3D" id="1.10.10.10">
    <property type="entry name" value="Winged helix-like DNA-binding domain superfamily/Winged helix DNA-binding domain"/>
    <property type="match status" value="1"/>
</dbReference>
<evidence type="ECO:0000259" key="1">
    <source>
        <dbReference type="Pfam" id="PF03551"/>
    </source>
</evidence>
<accession>A0AAW7ZFN2</accession>
<sequence>MHWSGNNNQIYKSLTELFDKGLVTNVVKHQESSPTKKIYSITSEGLVALKEWVLSPAEPSEIKSLSWFSLHGPRNSIPVNQICCLMDMKIKLRCSY</sequence>
<dbReference type="InterPro" id="IPR005149">
    <property type="entry name" value="Tscrpt_reg_PadR_N"/>
</dbReference>
<dbReference type="AlphaFoldDB" id="A0AAW7ZFN2"/>
<evidence type="ECO:0000313" key="2">
    <source>
        <dbReference type="EMBL" id="MDO7788285.1"/>
    </source>
</evidence>
<dbReference type="InterPro" id="IPR036390">
    <property type="entry name" value="WH_DNA-bd_sf"/>
</dbReference>
<dbReference type="InterPro" id="IPR036388">
    <property type="entry name" value="WH-like_DNA-bd_sf"/>
</dbReference>
<organism evidence="2 3">
    <name type="scientific">Desulforamulus aquiferis</name>
    <dbReference type="NCBI Taxonomy" id="1397668"/>
    <lineage>
        <taxon>Bacteria</taxon>
        <taxon>Bacillati</taxon>
        <taxon>Bacillota</taxon>
        <taxon>Clostridia</taxon>
        <taxon>Eubacteriales</taxon>
        <taxon>Peptococcaceae</taxon>
        <taxon>Desulforamulus</taxon>
    </lineage>
</organism>
<name>A0AAW7ZFN2_9FIRM</name>
<comment type="caution">
    <text evidence="2">The sequence shown here is derived from an EMBL/GenBank/DDBJ whole genome shotgun (WGS) entry which is preliminary data.</text>
</comment>
<feature type="domain" description="Transcription regulator PadR N-terminal" evidence="1">
    <location>
        <begin position="4"/>
        <end position="50"/>
    </location>
</feature>
<reference evidence="2" key="1">
    <citation type="journal article" date="2023" name="J. Hazard. Mater.">
        <title>Anaerobic biodegradation of pyrene and benzo[a]pyrene by a new sulfate-reducing Desulforamulus aquiferis strain DSA.</title>
        <authorList>
            <person name="Zhang Z."/>
            <person name="Sun J."/>
            <person name="Gong X."/>
            <person name="Wang C."/>
            <person name="Wang H."/>
        </authorList>
    </citation>
    <scope>NUCLEOTIDE SEQUENCE</scope>
    <source>
        <strain evidence="2">DSA</strain>
    </source>
</reference>